<reference evidence="1" key="1">
    <citation type="journal article" date="2004" name="Nat. Biotechnol.">
        <title>Complete genome sequence of the metabolically versatile photosynthetic bacterium Rhodopseudomonas palustris.</title>
        <authorList>
            <person name="Larimer F.W."/>
            <person name="Chain P."/>
            <person name="Hauser L."/>
            <person name="Lamerdin J."/>
            <person name="Malfatti S."/>
            <person name="Do L."/>
            <person name="Land M.L."/>
            <person name="Pelletier D.A."/>
            <person name="Beatty J.T."/>
            <person name="Lang A.S."/>
            <person name="Tabita F.R."/>
            <person name="Gibson J.L."/>
            <person name="Hanson T.E."/>
            <person name="Bobst C."/>
            <person name="Torres J.L."/>
            <person name="Peres C."/>
            <person name="Harrison F.H."/>
            <person name="Gibson J."/>
            <person name="Harwood C.S."/>
        </authorList>
    </citation>
    <scope>NUCLEOTIDE SEQUENCE [LARGE SCALE GENOMIC DNA]</scope>
    <source>
        <strain evidence="1">CGA009</strain>
    </source>
</reference>
<dbReference type="STRING" id="258594.RPA2250"/>
<protein>
    <submittedName>
        <fullName evidence="1">Uncharacterized protein</fullName>
    </submittedName>
</protein>
<proteinExistence type="predicted"/>
<sequence>MNIAGRRPAAPLHPPFGPPSGGPFFCQELAMPIPDHASRNFQTLLQAARNDDLALMECLDAETRELRYVLCAVGRDGEDYVFTPFGHLAPGNPFDAYLPPADGGGFAETE</sequence>
<accession>Q6N7K7</accession>
<dbReference type="Pfam" id="PF19612">
    <property type="entry name" value="DUF6117"/>
    <property type="match status" value="1"/>
</dbReference>
<dbReference type="HOGENOM" id="CLU_2169101_0_0_5"/>
<dbReference type="eggNOG" id="ENOG5032T4Y">
    <property type="taxonomic scope" value="Bacteria"/>
</dbReference>
<organism evidence="1">
    <name type="scientific">Rhodopseudomonas palustris (strain ATCC BAA-98 / CGA009)</name>
    <dbReference type="NCBI Taxonomy" id="258594"/>
    <lineage>
        <taxon>Bacteria</taxon>
        <taxon>Pseudomonadati</taxon>
        <taxon>Pseudomonadota</taxon>
        <taxon>Alphaproteobacteria</taxon>
        <taxon>Hyphomicrobiales</taxon>
        <taxon>Nitrobacteraceae</taxon>
        <taxon>Rhodopseudomonas</taxon>
    </lineage>
</organism>
<name>Q6N7K7_RHOPA</name>
<dbReference type="EMBL" id="BX572600">
    <property type="protein sequence ID" value="CAE27691.1"/>
    <property type="molecule type" value="Genomic_DNA"/>
</dbReference>
<evidence type="ECO:0000313" key="1">
    <source>
        <dbReference type="EMBL" id="CAE27691.1"/>
    </source>
</evidence>
<dbReference type="AlphaFoldDB" id="Q6N7K7"/>
<dbReference type="InterPro" id="IPR046120">
    <property type="entry name" value="DUF6117"/>
</dbReference>
<gene>
    <name evidence="1" type="ordered locus">RPA2250</name>
</gene>